<reference evidence="2 3" key="1">
    <citation type="journal article" date="2018" name="Front. Microbiol.">
        <title>Hydrolytic Capabilities as a Key to Environmental Success: Chitinolytic and Cellulolytic Acidobacteria From Acidic Sub-arctic Soils and Boreal Peatlands.</title>
        <authorList>
            <person name="Belova S.E."/>
            <person name="Ravin N.V."/>
            <person name="Pankratov T.A."/>
            <person name="Rakitin A.L."/>
            <person name="Ivanova A.A."/>
            <person name="Beletsky A.V."/>
            <person name="Mardanov A.V."/>
            <person name="Sinninghe Damste J.S."/>
            <person name="Dedysh S.N."/>
        </authorList>
    </citation>
    <scope>NUCLEOTIDE SEQUENCE [LARGE SCALE GENOMIC DNA]</scope>
    <source>
        <strain evidence="2 3">SBC82</strain>
    </source>
</reference>
<dbReference type="KEGG" id="abas:ACPOL_4561"/>
<keyword evidence="1" id="KW-1133">Transmembrane helix</keyword>
<keyword evidence="1" id="KW-0812">Transmembrane</keyword>
<evidence type="ECO:0000313" key="3">
    <source>
        <dbReference type="Proteomes" id="UP000253606"/>
    </source>
</evidence>
<proteinExistence type="predicted"/>
<name>A0A2Z5G3T0_9BACT</name>
<dbReference type="Proteomes" id="UP000253606">
    <property type="component" value="Chromosome"/>
</dbReference>
<evidence type="ECO:0000313" key="2">
    <source>
        <dbReference type="EMBL" id="AXC13833.1"/>
    </source>
</evidence>
<protein>
    <submittedName>
        <fullName evidence="2">Uncharacterized protein</fullName>
    </submittedName>
</protein>
<dbReference type="AlphaFoldDB" id="A0A2Z5G3T0"/>
<organism evidence="2 3">
    <name type="scientific">Acidisarcina polymorpha</name>
    <dbReference type="NCBI Taxonomy" id="2211140"/>
    <lineage>
        <taxon>Bacteria</taxon>
        <taxon>Pseudomonadati</taxon>
        <taxon>Acidobacteriota</taxon>
        <taxon>Terriglobia</taxon>
        <taxon>Terriglobales</taxon>
        <taxon>Acidobacteriaceae</taxon>
        <taxon>Acidisarcina</taxon>
    </lineage>
</organism>
<accession>A0A2Z5G3T0</accession>
<gene>
    <name evidence="2" type="ORF">ACPOL_4561</name>
</gene>
<feature type="transmembrane region" description="Helical" evidence="1">
    <location>
        <begin position="20"/>
        <end position="47"/>
    </location>
</feature>
<keyword evidence="3" id="KW-1185">Reference proteome</keyword>
<keyword evidence="1" id="KW-0472">Membrane</keyword>
<dbReference type="EMBL" id="CP030840">
    <property type="protein sequence ID" value="AXC13833.1"/>
    <property type="molecule type" value="Genomic_DNA"/>
</dbReference>
<evidence type="ECO:0000256" key="1">
    <source>
        <dbReference type="SAM" id="Phobius"/>
    </source>
</evidence>
<sequence length="61" mass="6911">MLWTFLQYLSIRRLGLGKPILLVFLAVLLGCLIAGLIYASVVFHAVTERNRAPHVQRHSTH</sequence>